<dbReference type="SUPFAM" id="SSF54495">
    <property type="entry name" value="UBC-like"/>
    <property type="match status" value="1"/>
</dbReference>
<evidence type="ECO:0000313" key="2">
    <source>
        <dbReference type="EMBL" id="CAI0423706.1"/>
    </source>
</evidence>
<evidence type="ECO:0000259" key="1">
    <source>
        <dbReference type="PROSITE" id="PS50127"/>
    </source>
</evidence>
<comment type="caution">
    <text evidence="2">The sequence shown here is derived from an EMBL/GenBank/DDBJ whole genome shotgun (WGS) entry which is preliminary data.</text>
</comment>
<reference evidence="2" key="1">
    <citation type="submission" date="2022-08" db="EMBL/GenBank/DDBJ databases">
        <authorList>
            <person name="Gutierrez-Valencia J."/>
        </authorList>
    </citation>
    <scope>NUCLEOTIDE SEQUENCE</scope>
</reference>
<sequence length="57" mass="6445">MFHWQATIMGPSESPYSGGVFLVTIHFPPDYPFKPPKVIYGHPNFCTGFFILGKVEI</sequence>
<proteinExistence type="predicted"/>
<name>A0AAV0KNV9_9ROSI</name>
<dbReference type="InterPro" id="IPR000608">
    <property type="entry name" value="UBC"/>
</dbReference>
<dbReference type="AlphaFoldDB" id="A0AAV0KNV9"/>
<dbReference type="Gene3D" id="3.10.110.10">
    <property type="entry name" value="Ubiquitin Conjugating Enzyme"/>
    <property type="match status" value="1"/>
</dbReference>
<accession>A0AAV0KNV9</accession>
<dbReference type="PROSITE" id="PS50127">
    <property type="entry name" value="UBC_2"/>
    <property type="match status" value="1"/>
</dbReference>
<dbReference type="Proteomes" id="UP001154282">
    <property type="component" value="Unassembled WGS sequence"/>
</dbReference>
<protein>
    <recommendedName>
        <fullName evidence="1">UBC core domain-containing protein</fullName>
    </recommendedName>
</protein>
<dbReference type="InterPro" id="IPR016135">
    <property type="entry name" value="UBQ-conjugating_enzyme/RWD"/>
</dbReference>
<dbReference type="Pfam" id="PF00179">
    <property type="entry name" value="UQ_con"/>
    <property type="match status" value="1"/>
</dbReference>
<feature type="domain" description="UBC core" evidence="1">
    <location>
        <begin position="1"/>
        <end position="57"/>
    </location>
</feature>
<dbReference type="EMBL" id="CAMGYJ010000005">
    <property type="protein sequence ID" value="CAI0423706.1"/>
    <property type="molecule type" value="Genomic_DNA"/>
</dbReference>
<organism evidence="2 3">
    <name type="scientific">Linum tenue</name>
    <dbReference type="NCBI Taxonomy" id="586396"/>
    <lineage>
        <taxon>Eukaryota</taxon>
        <taxon>Viridiplantae</taxon>
        <taxon>Streptophyta</taxon>
        <taxon>Embryophyta</taxon>
        <taxon>Tracheophyta</taxon>
        <taxon>Spermatophyta</taxon>
        <taxon>Magnoliopsida</taxon>
        <taxon>eudicotyledons</taxon>
        <taxon>Gunneridae</taxon>
        <taxon>Pentapetalae</taxon>
        <taxon>rosids</taxon>
        <taxon>fabids</taxon>
        <taxon>Malpighiales</taxon>
        <taxon>Linaceae</taxon>
        <taxon>Linum</taxon>
    </lineage>
</organism>
<gene>
    <name evidence="2" type="ORF">LITE_LOCUS19620</name>
</gene>
<dbReference type="PANTHER" id="PTHR24068">
    <property type="entry name" value="UBIQUITIN-CONJUGATING ENZYME E2"/>
    <property type="match status" value="1"/>
</dbReference>
<keyword evidence="3" id="KW-1185">Reference proteome</keyword>
<evidence type="ECO:0000313" key="3">
    <source>
        <dbReference type="Proteomes" id="UP001154282"/>
    </source>
</evidence>